<reference evidence="6 7" key="1">
    <citation type="submission" date="2018-09" db="EMBL/GenBank/DDBJ databases">
        <title>A high-quality reference genome of wild soybean provides a powerful tool to mine soybean genomes.</title>
        <authorList>
            <person name="Xie M."/>
            <person name="Chung C.Y.L."/>
            <person name="Li M.-W."/>
            <person name="Wong F.-L."/>
            <person name="Chan T.-F."/>
            <person name="Lam H.-M."/>
        </authorList>
    </citation>
    <scope>NUCLEOTIDE SEQUENCE [LARGE SCALE GENOMIC DNA]</scope>
    <source>
        <strain evidence="7">cv. W05</strain>
        <tissue evidence="6">Hypocotyl of etiolated seedlings</tissue>
    </source>
</reference>
<accession>A0A445GWM1</accession>
<comment type="caution">
    <text evidence="6">The sequence shown here is derived from an EMBL/GenBank/DDBJ whole genome shotgun (WGS) entry which is preliminary data.</text>
</comment>
<evidence type="ECO:0000256" key="4">
    <source>
        <dbReference type="SAM" id="MobiDB-lite"/>
    </source>
</evidence>
<keyword evidence="7" id="KW-1185">Reference proteome</keyword>
<comment type="subunit">
    <text evidence="3">Component of a prohibitin multimeric complex in mitochondrial membranes.</text>
</comment>
<dbReference type="PANTHER" id="PTHR23222:SF0">
    <property type="entry name" value="PROHIBITIN 1"/>
    <property type="match status" value="1"/>
</dbReference>
<sequence length="355" mass="39726">MHPATRIGVTGKPPLALATYRLTWRVFRQQDWLNNYWCQMSTAKQAWSRCHGLRNSSRGEQEKKFKKVQGNYFTSHASETSSAAISPAMVARPCLLCCTLLTPATVSPMLLAKHPPRQSVCRQCQWWLTCIANTIGGRRCMSICPKANIQNGKRPAGGGVVPDEPGPRGLLAGRFRDPIKLLPLHVDDGQLVVLFDRFRGILNETIGEGTHFLIPWVQKPYIFDIRTRPHTFSFVSGTKDLQMVNQTLCVLSRPDTINSPSSCRTSASSTTKKSFPPSATRSSKLSSRSSTPTSSSPIAPTCRRSCATDESVAHETLVSFLMMWRSRICPTTHSSPVLWSRSRWPNKRQRGRNLW</sequence>
<dbReference type="PANTHER" id="PTHR23222">
    <property type="entry name" value="PROHIBITIN"/>
    <property type="match status" value="1"/>
</dbReference>
<dbReference type="InterPro" id="IPR001107">
    <property type="entry name" value="Band_7"/>
</dbReference>
<evidence type="ECO:0000313" key="7">
    <source>
        <dbReference type="Proteomes" id="UP000289340"/>
    </source>
</evidence>
<dbReference type="Pfam" id="PF01145">
    <property type="entry name" value="Band_7"/>
    <property type="match status" value="1"/>
</dbReference>
<evidence type="ECO:0000313" key="6">
    <source>
        <dbReference type="EMBL" id="RZB65707.1"/>
    </source>
</evidence>
<dbReference type="GO" id="GO:0005743">
    <property type="term" value="C:mitochondrial inner membrane"/>
    <property type="evidence" value="ECO:0007669"/>
    <property type="project" value="UniProtKB-SubCell"/>
</dbReference>
<dbReference type="EMBL" id="QZWG01000015">
    <property type="protein sequence ID" value="RZB65707.1"/>
    <property type="molecule type" value="Genomic_DNA"/>
</dbReference>
<feature type="region of interest" description="Disordered" evidence="4">
    <location>
        <begin position="257"/>
        <end position="302"/>
    </location>
</feature>
<evidence type="ECO:0000259" key="5">
    <source>
        <dbReference type="Pfam" id="PF01145"/>
    </source>
</evidence>
<evidence type="ECO:0000256" key="2">
    <source>
        <dbReference type="ARBA" id="ARBA00009658"/>
    </source>
</evidence>
<evidence type="ECO:0000256" key="3">
    <source>
        <dbReference type="ARBA" id="ARBA00011786"/>
    </source>
</evidence>
<organism evidence="6 7">
    <name type="scientific">Glycine soja</name>
    <name type="common">Wild soybean</name>
    <dbReference type="NCBI Taxonomy" id="3848"/>
    <lineage>
        <taxon>Eukaryota</taxon>
        <taxon>Viridiplantae</taxon>
        <taxon>Streptophyta</taxon>
        <taxon>Embryophyta</taxon>
        <taxon>Tracheophyta</taxon>
        <taxon>Spermatophyta</taxon>
        <taxon>Magnoliopsida</taxon>
        <taxon>eudicotyledons</taxon>
        <taxon>Gunneridae</taxon>
        <taxon>Pentapetalae</taxon>
        <taxon>rosids</taxon>
        <taxon>fabids</taxon>
        <taxon>Fabales</taxon>
        <taxon>Fabaceae</taxon>
        <taxon>Papilionoideae</taxon>
        <taxon>50 kb inversion clade</taxon>
        <taxon>NPAAA clade</taxon>
        <taxon>indigoferoid/millettioid clade</taxon>
        <taxon>Phaseoleae</taxon>
        <taxon>Glycine</taxon>
        <taxon>Glycine subgen. Soja</taxon>
    </lineage>
</organism>
<dbReference type="AlphaFoldDB" id="A0A445GWM1"/>
<dbReference type="PRINTS" id="PR00679">
    <property type="entry name" value="PROHIBITIN"/>
</dbReference>
<dbReference type="Proteomes" id="UP000289340">
    <property type="component" value="Chromosome 15"/>
</dbReference>
<comment type="subcellular location">
    <subcellularLocation>
        <location evidence="1">Mitochondrion inner membrane</location>
        <topology evidence="1">Single-pass type II membrane protein</topology>
    </subcellularLocation>
</comment>
<proteinExistence type="inferred from homology"/>
<evidence type="ECO:0000256" key="1">
    <source>
        <dbReference type="ARBA" id="ARBA00004140"/>
    </source>
</evidence>
<name>A0A445GWM1_GLYSO</name>
<dbReference type="GO" id="GO:0007005">
    <property type="term" value="P:mitochondrion organization"/>
    <property type="evidence" value="ECO:0007669"/>
    <property type="project" value="TreeGrafter"/>
</dbReference>
<dbReference type="InterPro" id="IPR000163">
    <property type="entry name" value="Prohibitin"/>
</dbReference>
<feature type="domain" description="Band 7" evidence="5">
    <location>
        <begin position="186"/>
        <end position="254"/>
    </location>
</feature>
<feature type="compositionally biased region" description="Low complexity" evidence="4">
    <location>
        <begin position="259"/>
        <end position="301"/>
    </location>
</feature>
<gene>
    <name evidence="6" type="ORF">D0Y65_041674</name>
</gene>
<protein>
    <submittedName>
        <fullName evidence="6">Prohibitin-3, mitochondrial</fullName>
    </submittedName>
</protein>
<comment type="similarity">
    <text evidence="2">Belongs to the prohibitin family.</text>
</comment>